<dbReference type="InterPro" id="IPR010206">
    <property type="entry name" value="PolA_pol_I"/>
</dbReference>
<dbReference type="PANTHER" id="PTHR43051:SF1">
    <property type="entry name" value="POLYNUCLEOTIDE ADENYLYLTRANSFERASE FAMILY PROTEIN"/>
    <property type="match status" value="1"/>
</dbReference>
<dbReference type="PANTHER" id="PTHR43051">
    <property type="entry name" value="POLYNUCLEOTIDE ADENYLYLTRANSFERASE FAMILY PROTEIN"/>
    <property type="match status" value="1"/>
</dbReference>
<evidence type="ECO:0000256" key="3">
    <source>
        <dbReference type="ARBA" id="ARBA00022741"/>
    </source>
</evidence>
<dbReference type="Pfam" id="PF12627">
    <property type="entry name" value="PolyA_pol_RNAbd"/>
    <property type="match status" value="1"/>
</dbReference>
<evidence type="ECO:0000256" key="5">
    <source>
        <dbReference type="ARBA" id="ARBA00022884"/>
    </source>
</evidence>
<dbReference type="InterPro" id="IPR025866">
    <property type="entry name" value="PolyA_pol_arg_C_dom"/>
</dbReference>
<evidence type="ECO:0000259" key="12">
    <source>
        <dbReference type="Pfam" id="PF12627"/>
    </source>
</evidence>
<feature type="active site" evidence="7">
    <location>
        <position position="161"/>
    </location>
</feature>
<evidence type="ECO:0000256" key="4">
    <source>
        <dbReference type="ARBA" id="ARBA00022840"/>
    </source>
</evidence>
<feature type="domain" description="tRNA nucleotidyltransferase/poly(A) polymerase RNA and SrmB- binding" evidence="12">
    <location>
        <begin position="219"/>
        <end position="279"/>
    </location>
</feature>
<keyword evidence="1 7" id="KW-0507">mRNA processing</keyword>
<dbReference type="InterPro" id="IPR052191">
    <property type="entry name" value="tRNA_ntf/polyA_polymerase_I"/>
</dbReference>
<comment type="caution">
    <text evidence="13">The sequence shown here is derived from an EMBL/GenBank/DDBJ whole genome shotgun (WGS) entry which is preliminary data.</text>
</comment>
<dbReference type="HAMAP" id="MF_00957">
    <property type="entry name" value="PolyA_pol"/>
    <property type="match status" value="1"/>
</dbReference>
<keyword evidence="5 7" id="KW-0694">RNA-binding</keyword>
<dbReference type="InterPro" id="IPR002646">
    <property type="entry name" value="PolA_pol_head_dom"/>
</dbReference>
<keyword evidence="2 7" id="KW-0808">Transferase</keyword>
<dbReference type="EC" id="2.7.7.19" evidence="7"/>
<evidence type="ECO:0000313" key="14">
    <source>
        <dbReference type="Proteomes" id="UP001482231"/>
    </source>
</evidence>
<dbReference type="SUPFAM" id="SSF81301">
    <property type="entry name" value="Nucleotidyltransferase"/>
    <property type="match status" value="1"/>
</dbReference>
<feature type="active site" evidence="7">
    <location>
        <position position="71"/>
    </location>
</feature>
<comment type="function">
    <text evidence="7">Adds poly(A) tail to the 3' end of many RNAs, which usually targets these RNAs for decay. Plays a significant role in the global control of gene expression, through influencing the rate of transcript degradation, and in the general RNA quality control.</text>
</comment>
<proteinExistence type="inferred from homology"/>
<sequence>MIQKLIRRLLRPRRAGEPVIVPLKKHGITPDRISPCALAVCATLQRAGYQAFVVGGAVRDLLMGKMPKDFDVATDARPEQVRQLFRRSRIIGRRFRIVHVMCGRETVEVTTFRGQHAPPPEERSEYEEEEACEMERVVSENGRLLRDNVFGTQTDDAFRRDFTINALYYDPTRAEIWDYQHGVADLKRGVLRIIGDPDTRYREDPVRMLRAVRLAAKLGFRLDPATRKPIRTLAPLLKDVPKARIFDEMLKLFLSGHALESAKRLREEGLHHGVLPLLDVVLEQPLGERFVTLALQNTDERIAADKPVSPAFLFATLLWHDVLSRWERREAEGQPPMAALQQAIDEVIERQVETLAIPRRYTAVMREIWSMQPRFLNRSGQRPLRLLEQPRFRAAYDFLLLRCSSGELDPALGQWWEAFQHATPEERARMLVKGEGAGRSRRRRRRRKPGSQAAPLASQDDKA</sequence>
<dbReference type="Gene3D" id="1.10.3090.10">
    <property type="entry name" value="cca-adding enzyme, domain 2"/>
    <property type="match status" value="1"/>
</dbReference>
<feature type="region of interest" description="Disordered" evidence="9">
    <location>
        <begin position="430"/>
        <end position="463"/>
    </location>
</feature>
<name>A0ABV0EGL5_9BURK</name>
<evidence type="ECO:0000256" key="7">
    <source>
        <dbReference type="HAMAP-Rule" id="MF_00957"/>
    </source>
</evidence>
<keyword evidence="13" id="KW-0548">Nucleotidyltransferase</keyword>
<evidence type="ECO:0000259" key="11">
    <source>
        <dbReference type="Pfam" id="PF12626"/>
    </source>
</evidence>
<dbReference type="EMBL" id="JBAJEX010000005">
    <property type="protein sequence ID" value="MEO1767135.1"/>
    <property type="molecule type" value="Genomic_DNA"/>
</dbReference>
<dbReference type="GO" id="GO:1990817">
    <property type="term" value="F:poly(A) RNA polymerase activity"/>
    <property type="evidence" value="ECO:0007669"/>
    <property type="project" value="UniProtKB-EC"/>
</dbReference>
<dbReference type="CDD" id="cd05398">
    <property type="entry name" value="NT_ClassII-CCAase"/>
    <property type="match status" value="1"/>
</dbReference>
<evidence type="ECO:0000256" key="6">
    <source>
        <dbReference type="ARBA" id="ARBA00023163"/>
    </source>
</evidence>
<dbReference type="Proteomes" id="UP001482231">
    <property type="component" value="Unassembled WGS sequence"/>
</dbReference>
<keyword evidence="3 7" id="KW-0547">Nucleotide-binding</keyword>
<keyword evidence="14" id="KW-1185">Reference proteome</keyword>
<comment type="catalytic activity">
    <reaction evidence="7">
        <text>RNA(n) + ATP = RNA(n)-3'-adenine ribonucleotide + diphosphate</text>
        <dbReference type="Rhea" id="RHEA:11332"/>
        <dbReference type="Rhea" id="RHEA-COMP:14527"/>
        <dbReference type="Rhea" id="RHEA-COMP:17347"/>
        <dbReference type="ChEBI" id="CHEBI:30616"/>
        <dbReference type="ChEBI" id="CHEBI:33019"/>
        <dbReference type="ChEBI" id="CHEBI:140395"/>
        <dbReference type="ChEBI" id="CHEBI:173115"/>
        <dbReference type="EC" id="2.7.7.19"/>
    </reaction>
</comment>
<comment type="similarity">
    <text evidence="7 8">Belongs to the tRNA nucleotidyltransferase/poly(A) polymerase family.</text>
</comment>
<dbReference type="SUPFAM" id="SSF81891">
    <property type="entry name" value="Poly A polymerase C-terminal region-like"/>
    <property type="match status" value="1"/>
</dbReference>
<feature type="domain" description="Poly A polymerase head" evidence="10">
    <location>
        <begin position="51"/>
        <end position="192"/>
    </location>
</feature>
<keyword evidence="6 7" id="KW-0804">Transcription</keyword>
<feature type="domain" description="Polymerase A arginine-rich C-terminal" evidence="11">
    <location>
        <begin position="332"/>
        <end position="448"/>
    </location>
</feature>
<accession>A0ABV0EGL5</accession>
<evidence type="ECO:0000256" key="8">
    <source>
        <dbReference type="RuleBase" id="RU003953"/>
    </source>
</evidence>
<evidence type="ECO:0000313" key="13">
    <source>
        <dbReference type="EMBL" id="MEO1767135.1"/>
    </source>
</evidence>
<evidence type="ECO:0000256" key="1">
    <source>
        <dbReference type="ARBA" id="ARBA00022664"/>
    </source>
</evidence>
<dbReference type="NCBIfam" id="TIGR01942">
    <property type="entry name" value="pcnB"/>
    <property type="match status" value="1"/>
</dbReference>
<evidence type="ECO:0000256" key="9">
    <source>
        <dbReference type="SAM" id="MobiDB-lite"/>
    </source>
</evidence>
<dbReference type="InterPro" id="IPR032828">
    <property type="entry name" value="PolyA_RNA-bd"/>
</dbReference>
<keyword evidence="4 7" id="KW-0067">ATP-binding</keyword>
<feature type="compositionally biased region" description="Basic residues" evidence="9">
    <location>
        <begin position="439"/>
        <end position="449"/>
    </location>
</feature>
<evidence type="ECO:0000256" key="2">
    <source>
        <dbReference type="ARBA" id="ARBA00022679"/>
    </source>
</evidence>
<organism evidence="13 14">
    <name type="scientific">Thiobacter aerophilum</name>
    <dbReference type="NCBI Taxonomy" id="3121275"/>
    <lineage>
        <taxon>Bacteria</taxon>
        <taxon>Pseudomonadati</taxon>
        <taxon>Pseudomonadota</taxon>
        <taxon>Betaproteobacteria</taxon>
        <taxon>Burkholderiales</taxon>
        <taxon>Thiobacteraceae</taxon>
        <taxon>Thiobacter</taxon>
    </lineage>
</organism>
<reference evidence="13 14" key="1">
    <citation type="submission" date="2024-02" db="EMBL/GenBank/DDBJ databases">
        <title>New thermophilic sulfur-oxidizing bacteria from a hot springs of the Uzon caldera (Kamchatka, Russia).</title>
        <authorList>
            <person name="Dukat A.M."/>
            <person name="Elcheninov A.G."/>
            <person name="Frolov E.N."/>
        </authorList>
    </citation>
    <scope>NUCLEOTIDE SEQUENCE [LARGE SCALE GENOMIC DNA]</scope>
    <source>
        <strain evidence="13 14">AK1</strain>
    </source>
</reference>
<dbReference type="Pfam" id="PF01743">
    <property type="entry name" value="PolyA_pol"/>
    <property type="match status" value="1"/>
</dbReference>
<evidence type="ECO:0000259" key="10">
    <source>
        <dbReference type="Pfam" id="PF01743"/>
    </source>
</evidence>
<gene>
    <name evidence="7 13" type="primary">pcnB</name>
    <name evidence="13" type="ORF">V6E02_07915</name>
</gene>
<dbReference type="Gene3D" id="3.30.460.10">
    <property type="entry name" value="Beta Polymerase, domain 2"/>
    <property type="match status" value="1"/>
</dbReference>
<protein>
    <recommendedName>
        <fullName evidence="7">Poly(A) polymerase I</fullName>
        <shortName evidence="7">PAP I</shortName>
        <ecNumber evidence="7">2.7.7.19</ecNumber>
    </recommendedName>
</protein>
<feature type="active site" evidence="7">
    <location>
        <position position="69"/>
    </location>
</feature>
<dbReference type="InterPro" id="IPR043519">
    <property type="entry name" value="NT_sf"/>
</dbReference>
<dbReference type="Pfam" id="PF12626">
    <property type="entry name" value="PolyA_pol_arg_C"/>
    <property type="match status" value="1"/>
</dbReference>